<keyword evidence="6 15" id="KW-0963">Cytoplasm</keyword>
<organism evidence="17 18">
    <name type="scientific">candidate division KD3-62 bacterium DG_56</name>
    <dbReference type="NCBI Taxonomy" id="1704032"/>
    <lineage>
        <taxon>Bacteria</taxon>
        <taxon>candidate division KD3-62</taxon>
    </lineage>
</organism>
<sequence length="193" mass="21381">MSAEQDISRDIDRVLIDEQQIAAKVAEMAETISRDYAGKNPVLVAVLNGAVVFLSDLIRRLRIPVTIDFVKWSSYGDATRSSGVVRILKDLDESIEGRHVLIVEDIIDTGLTLHYLLENLRSRAPASVKVIALLDKPSRRRVEVRADYQGFDVPDAFVVGYGLDYAGRYRHLPYIGVLKPDVYAGSGTPPGEV</sequence>
<dbReference type="UniPathway" id="UPA00591">
    <property type="reaction ID" value="UER00648"/>
</dbReference>
<comment type="subcellular location">
    <subcellularLocation>
        <location evidence="2 15">Cytoplasm</location>
    </subcellularLocation>
</comment>
<proteinExistence type="inferred from homology"/>
<dbReference type="PANTHER" id="PTHR43340:SF1">
    <property type="entry name" value="HYPOXANTHINE PHOSPHORIBOSYLTRANSFERASE"/>
    <property type="match status" value="1"/>
</dbReference>
<comment type="catalytic activity">
    <reaction evidence="14">
        <text>IMP + diphosphate = hypoxanthine + 5-phospho-alpha-D-ribose 1-diphosphate</text>
        <dbReference type="Rhea" id="RHEA:17973"/>
        <dbReference type="ChEBI" id="CHEBI:17368"/>
        <dbReference type="ChEBI" id="CHEBI:33019"/>
        <dbReference type="ChEBI" id="CHEBI:58017"/>
        <dbReference type="ChEBI" id="CHEBI:58053"/>
        <dbReference type="EC" id="2.4.2.8"/>
    </reaction>
    <physiologicalReaction direction="right-to-left" evidence="14">
        <dbReference type="Rhea" id="RHEA:17975"/>
    </physiologicalReaction>
</comment>
<feature type="domain" description="Phosphoribosyltransferase" evidence="16">
    <location>
        <begin position="17"/>
        <end position="165"/>
    </location>
</feature>
<dbReference type="PANTHER" id="PTHR43340">
    <property type="entry name" value="HYPOXANTHINE-GUANINE PHOSPHORIBOSYLTRANSFERASE"/>
    <property type="match status" value="1"/>
</dbReference>
<dbReference type="GO" id="GO:0006178">
    <property type="term" value="P:guanine salvage"/>
    <property type="evidence" value="ECO:0007669"/>
    <property type="project" value="TreeGrafter"/>
</dbReference>
<dbReference type="InterPro" id="IPR029057">
    <property type="entry name" value="PRTase-like"/>
</dbReference>
<dbReference type="SUPFAM" id="SSF53271">
    <property type="entry name" value="PRTase-like"/>
    <property type="match status" value="1"/>
</dbReference>
<evidence type="ECO:0000256" key="13">
    <source>
        <dbReference type="ARBA" id="ARBA00048811"/>
    </source>
</evidence>
<reference evidence="17 18" key="1">
    <citation type="journal article" date="2015" name="Microbiome">
        <title>Genomic resolution of linkages in carbon, nitrogen, and sulfur cycling among widespread estuary sediment bacteria.</title>
        <authorList>
            <person name="Baker B.J."/>
            <person name="Lazar C.S."/>
            <person name="Teske A.P."/>
            <person name="Dick G.J."/>
        </authorList>
    </citation>
    <scope>NUCLEOTIDE SEQUENCE [LARGE SCALE GENOMIC DNA]</scope>
    <source>
        <strain evidence="17">DG_56</strain>
    </source>
</reference>
<comment type="caution">
    <text evidence="17">The sequence shown here is derived from an EMBL/GenBank/DDBJ whole genome shotgun (WGS) entry which is preliminary data.</text>
</comment>
<evidence type="ECO:0000256" key="8">
    <source>
        <dbReference type="ARBA" id="ARBA00022679"/>
    </source>
</evidence>
<dbReference type="GO" id="GO:0006166">
    <property type="term" value="P:purine ribonucleoside salvage"/>
    <property type="evidence" value="ECO:0007669"/>
    <property type="project" value="UniProtKB-KW"/>
</dbReference>
<dbReference type="Proteomes" id="UP000052020">
    <property type="component" value="Unassembled WGS sequence"/>
</dbReference>
<evidence type="ECO:0000256" key="2">
    <source>
        <dbReference type="ARBA" id="ARBA00004496"/>
    </source>
</evidence>
<dbReference type="EMBL" id="LIZY01000099">
    <property type="protein sequence ID" value="KPJ62882.1"/>
    <property type="molecule type" value="Genomic_DNA"/>
</dbReference>
<keyword evidence="11 15" id="KW-0547">Nucleotide-binding</keyword>
<dbReference type="PATRIC" id="fig|1704032.3.peg.750"/>
<comment type="cofactor">
    <cofactor evidence="1 15">
        <name>Mg(2+)</name>
        <dbReference type="ChEBI" id="CHEBI:18420"/>
    </cofactor>
</comment>
<dbReference type="GO" id="GO:0000166">
    <property type="term" value="F:nucleotide binding"/>
    <property type="evidence" value="ECO:0007669"/>
    <property type="project" value="UniProtKB-KW"/>
</dbReference>
<keyword evidence="12 15" id="KW-0460">Magnesium</keyword>
<dbReference type="Pfam" id="PF00156">
    <property type="entry name" value="Pribosyltran"/>
    <property type="match status" value="1"/>
</dbReference>
<dbReference type="AlphaFoldDB" id="A0A0S7XK65"/>
<dbReference type="GO" id="GO:0032263">
    <property type="term" value="P:GMP salvage"/>
    <property type="evidence" value="ECO:0007669"/>
    <property type="project" value="TreeGrafter"/>
</dbReference>
<evidence type="ECO:0000256" key="3">
    <source>
        <dbReference type="ARBA" id="ARBA00004669"/>
    </source>
</evidence>
<evidence type="ECO:0000256" key="14">
    <source>
        <dbReference type="ARBA" id="ARBA00049402"/>
    </source>
</evidence>
<dbReference type="GO" id="GO:0004422">
    <property type="term" value="F:hypoxanthine phosphoribosyltransferase activity"/>
    <property type="evidence" value="ECO:0007669"/>
    <property type="project" value="InterPro"/>
</dbReference>
<evidence type="ECO:0000256" key="10">
    <source>
        <dbReference type="ARBA" id="ARBA00022726"/>
    </source>
</evidence>
<keyword evidence="9 15" id="KW-0479">Metal-binding</keyword>
<evidence type="ECO:0000256" key="5">
    <source>
        <dbReference type="ARBA" id="ARBA00011895"/>
    </source>
</evidence>
<evidence type="ECO:0000256" key="4">
    <source>
        <dbReference type="ARBA" id="ARBA00008391"/>
    </source>
</evidence>
<comment type="similarity">
    <text evidence="4 15">Belongs to the purine/pyrimidine phosphoribosyltransferase family.</text>
</comment>
<dbReference type="GO" id="GO:0005829">
    <property type="term" value="C:cytosol"/>
    <property type="evidence" value="ECO:0007669"/>
    <property type="project" value="TreeGrafter"/>
</dbReference>
<comment type="catalytic activity">
    <reaction evidence="13">
        <text>GMP + diphosphate = guanine + 5-phospho-alpha-D-ribose 1-diphosphate</text>
        <dbReference type="Rhea" id="RHEA:25424"/>
        <dbReference type="ChEBI" id="CHEBI:16235"/>
        <dbReference type="ChEBI" id="CHEBI:33019"/>
        <dbReference type="ChEBI" id="CHEBI:58017"/>
        <dbReference type="ChEBI" id="CHEBI:58115"/>
        <dbReference type="EC" id="2.4.2.8"/>
    </reaction>
    <physiologicalReaction direction="right-to-left" evidence="13">
        <dbReference type="Rhea" id="RHEA:25426"/>
    </physiologicalReaction>
</comment>
<dbReference type="FunFam" id="3.40.50.2020:FF:000006">
    <property type="entry name" value="Hypoxanthine phosphoribosyltransferase"/>
    <property type="match status" value="1"/>
</dbReference>
<dbReference type="InterPro" id="IPR050408">
    <property type="entry name" value="HGPRT"/>
</dbReference>
<evidence type="ECO:0000256" key="12">
    <source>
        <dbReference type="ARBA" id="ARBA00022842"/>
    </source>
</evidence>
<keyword evidence="7 15" id="KW-0328">Glycosyltransferase</keyword>
<evidence type="ECO:0000256" key="15">
    <source>
        <dbReference type="RuleBase" id="RU364099"/>
    </source>
</evidence>
<dbReference type="CDD" id="cd06223">
    <property type="entry name" value="PRTases_typeI"/>
    <property type="match status" value="1"/>
</dbReference>
<dbReference type="GO" id="GO:0052657">
    <property type="term" value="F:guanine phosphoribosyltransferase activity"/>
    <property type="evidence" value="ECO:0007669"/>
    <property type="project" value="RHEA"/>
</dbReference>
<dbReference type="GO" id="GO:0000287">
    <property type="term" value="F:magnesium ion binding"/>
    <property type="evidence" value="ECO:0007669"/>
    <property type="project" value="TreeGrafter"/>
</dbReference>
<dbReference type="InterPro" id="IPR005904">
    <property type="entry name" value="Hxn_phspho_trans"/>
</dbReference>
<name>A0A0S7XK65_9BACT</name>
<evidence type="ECO:0000256" key="7">
    <source>
        <dbReference type="ARBA" id="ARBA00022676"/>
    </source>
</evidence>
<comment type="pathway">
    <text evidence="3 15">Purine metabolism; IMP biosynthesis via salvage pathway; IMP from hypoxanthine: step 1/1.</text>
</comment>
<protein>
    <recommendedName>
        <fullName evidence="5 15">Hypoxanthine phosphoribosyltransferase</fullName>
        <ecNumber evidence="5 15">2.4.2.8</ecNumber>
    </recommendedName>
</protein>
<evidence type="ECO:0000256" key="11">
    <source>
        <dbReference type="ARBA" id="ARBA00022741"/>
    </source>
</evidence>
<dbReference type="InterPro" id="IPR000836">
    <property type="entry name" value="PRTase_dom"/>
</dbReference>
<gene>
    <name evidence="17" type="ORF">AMK68_04395</name>
</gene>
<evidence type="ECO:0000256" key="1">
    <source>
        <dbReference type="ARBA" id="ARBA00001946"/>
    </source>
</evidence>
<evidence type="ECO:0000259" key="16">
    <source>
        <dbReference type="Pfam" id="PF00156"/>
    </source>
</evidence>
<evidence type="ECO:0000256" key="6">
    <source>
        <dbReference type="ARBA" id="ARBA00022490"/>
    </source>
</evidence>
<keyword evidence="10 15" id="KW-0660">Purine salvage</keyword>
<evidence type="ECO:0000256" key="9">
    <source>
        <dbReference type="ARBA" id="ARBA00022723"/>
    </source>
</evidence>
<dbReference type="NCBIfam" id="TIGR01203">
    <property type="entry name" value="HGPRTase"/>
    <property type="match status" value="1"/>
</dbReference>
<keyword evidence="8 15" id="KW-0808">Transferase</keyword>
<accession>A0A0S7XK65</accession>
<dbReference type="Gene3D" id="3.40.50.2020">
    <property type="match status" value="1"/>
</dbReference>
<dbReference type="GO" id="GO:0046100">
    <property type="term" value="P:hypoxanthine metabolic process"/>
    <property type="evidence" value="ECO:0007669"/>
    <property type="project" value="TreeGrafter"/>
</dbReference>
<dbReference type="EC" id="2.4.2.8" evidence="5 15"/>
<dbReference type="GO" id="GO:0032264">
    <property type="term" value="P:IMP salvage"/>
    <property type="evidence" value="ECO:0007669"/>
    <property type="project" value="UniProtKB-UniPathway"/>
</dbReference>
<evidence type="ECO:0000313" key="18">
    <source>
        <dbReference type="Proteomes" id="UP000052020"/>
    </source>
</evidence>
<evidence type="ECO:0000313" key="17">
    <source>
        <dbReference type="EMBL" id="KPJ62882.1"/>
    </source>
</evidence>